<sequence length="252" mass="29745">MSFSIQNQIRNELNSLINNETRYISVDNQISTIAYNIYLEKEKRQLQNLKRNTIVIEQKEQDEWISQMKNVHSDWVPKAFYVGKLHSQLPSASTIIVYGGICLNIDHIKFTENYANAHSNETPQARIHAYSPPEKTHGRQYRQMKYSYNLFNLYCSHAPFHQEMKERVKKWGRKELKKNPGRHLDFDHTRDMLCYGRYVPRSENRSMGARLGKEGERQRTLTELPDANFCVWLYDTCHNAYVMNLTSATLVY</sequence>
<dbReference type="Proteomes" id="UP000663829">
    <property type="component" value="Unassembled WGS sequence"/>
</dbReference>
<accession>A0A814VHK9</accession>
<evidence type="ECO:0000313" key="2">
    <source>
        <dbReference type="EMBL" id="CAF3951857.1"/>
    </source>
</evidence>
<evidence type="ECO:0000313" key="1">
    <source>
        <dbReference type="EMBL" id="CAF1187552.1"/>
    </source>
</evidence>
<comment type="caution">
    <text evidence="1">The sequence shown here is derived from an EMBL/GenBank/DDBJ whole genome shotgun (WGS) entry which is preliminary data.</text>
</comment>
<keyword evidence="3" id="KW-1185">Reference proteome</keyword>
<reference evidence="1" key="1">
    <citation type="submission" date="2021-02" db="EMBL/GenBank/DDBJ databases">
        <authorList>
            <person name="Nowell W R."/>
        </authorList>
    </citation>
    <scope>NUCLEOTIDE SEQUENCE</scope>
</reference>
<evidence type="ECO:0000313" key="3">
    <source>
        <dbReference type="Proteomes" id="UP000663829"/>
    </source>
</evidence>
<gene>
    <name evidence="1" type="ORF">GPM918_LOCUS23029</name>
    <name evidence="2" type="ORF">SRO942_LOCUS23032</name>
</gene>
<dbReference type="EMBL" id="CAJNOQ010008075">
    <property type="protein sequence ID" value="CAF1187552.1"/>
    <property type="molecule type" value="Genomic_DNA"/>
</dbReference>
<dbReference type="Proteomes" id="UP000681722">
    <property type="component" value="Unassembled WGS sequence"/>
</dbReference>
<dbReference type="EMBL" id="CAJOBC010008077">
    <property type="protein sequence ID" value="CAF3951857.1"/>
    <property type="molecule type" value="Genomic_DNA"/>
</dbReference>
<protein>
    <submittedName>
        <fullName evidence="1">Uncharacterized protein</fullName>
    </submittedName>
</protein>
<organism evidence="1 3">
    <name type="scientific">Didymodactylos carnosus</name>
    <dbReference type="NCBI Taxonomy" id="1234261"/>
    <lineage>
        <taxon>Eukaryota</taxon>
        <taxon>Metazoa</taxon>
        <taxon>Spiralia</taxon>
        <taxon>Gnathifera</taxon>
        <taxon>Rotifera</taxon>
        <taxon>Eurotatoria</taxon>
        <taxon>Bdelloidea</taxon>
        <taxon>Philodinida</taxon>
        <taxon>Philodinidae</taxon>
        <taxon>Didymodactylos</taxon>
    </lineage>
</organism>
<proteinExistence type="predicted"/>
<name>A0A814VHK9_9BILA</name>
<dbReference type="AlphaFoldDB" id="A0A814VHK9"/>